<feature type="region of interest" description="Disordered" evidence="6">
    <location>
        <begin position="149"/>
        <end position="177"/>
    </location>
</feature>
<evidence type="ECO:0000313" key="9">
    <source>
        <dbReference type="Proteomes" id="UP000189681"/>
    </source>
</evidence>
<dbReference type="PANTHER" id="PTHR21716:SF64">
    <property type="entry name" value="AI-2 TRANSPORT PROTEIN TQSA"/>
    <property type="match status" value="1"/>
</dbReference>
<feature type="transmembrane region" description="Helical" evidence="7">
    <location>
        <begin position="12"/>
        <end position="32"/>
    </location>
</feature>
<feature type="transmembrane region" description="Helical" evidence="7">
    <location>
        <begin position="277"/>
        <end position="305"/>
    </location>
</feature>
<feature type="transmembrane region" description="Helical" evidence="7">
    <location>
        <begin position="337"/>
        <end position="358"/>
    </location>
</feature>
<keyword evidence="3 7" id="KW-0812">Transmembrane</keyword>
<dbReference type="GO" id="GO:0016020">
    <property type="term" value="C:membrane"/>
    <property type="evidence" value="ECO:0007669"/>
    <property type="project" value="UniProtKB-SubCell"/>
</dbReference>
<feature type="compositionally biased region" description="Basic and acidic residues" evidence="6">
    <location>
        <begin position="149"/>
        <end position="165"/>
    </location>
</feature>
<feature type="transmembrane region" description="Helical" evidence="7">
    <location>
        <begin position="311"/>
        <end position="330"/>
    </location>
</feature>
<dbReference type="PANTHER" id="PTHR21716">
    <property type="entry name" value="TRANSMEMBRANE PROTEIN"/>
    <property type="match status" value="1"/>
</dbReference>
<evidence type="ECO:0000313" key="8">
    <source>
        <dbReference type="EMBL" id="OOP57262.1"/>
    </source>
</evidence>
<gene>
    <name evidence="8" type="ORF">AYP45_04565</name>
</gene>
<evidence type="ECO:0008006" key="10">
    <source>
        <dbReference type="Google" id="ProtNLM"/>
    </source>
</evidence>
<protein>
    <recommendedName>
        <fullName evidence="10">AI-2E family transporter</fullName>
    </recommendedName>
</protein>
<accession>A0A1V4AVU6</accession>
<comment type="similarity">
    <text evidence="2">Belongs to the autoinducer-2 exporter (AI-2E) (TC 2.A.86) family.</text>
</comment>
<evidence type="ECO:0000256" key="3">
    <source>
        <dbReference type="ARBA" id="ARBA00022692"/>
    </source>
</evidence>
<dbReference type="EMBL" id="AYTS01000037">
    <property type="protein sequence ID" value="OOP57262.1"/>
    <property type="molecule type" value="Genomic_DNA"/>
</dbReference>
<reference evidence="8 9" key="1">
    <citation type="journal article" date="2017" name="Water Res.">
        <title>Discovery and metagenomic analysis of an anammox bacterial enrichment related to Candidatus "Brocadia caroliniensis" in a full-scale glycerol-fed nitritation-denitritation separate centrate treatment process.</title>
        <authorList>
            <person name="Park H."/>
            <person name="Brotto A.C."/>
            <person name="van Loosdrecht M.C."/>
            <person name="Chandran K."/>
        </authorList>
    </citation>
    <scope>NUCLEOTIDE SEQUENCE [LARGE SCALE GENOMIC DNA]</scope>
    <source>
        <strain evidence="8">26THWARD</strain>
    </source>
</reference>
<name>A0A1V4AVU6_9BACT</name>
<dbReference type="GO" id="GO:0055085">
    <property type="term" value="P:transmembrane transport"/>
    <property type="evidence" value="ECO:0007669"/>
    <property type="project" value="TreeGrafter"/>
</dbReference>
<keyword evidence="4 7" id="KW-1133">Transmembrane helix</keyword>
<dbReference type="Pfam" id="PF01594">
    <property type="entry name" value="AI-2E_transport"/>
    <property type="match status" value="1"/>
</dbReference>
<feature type="transmembrane region" description="Helical" evidence="7">
    <location>
        <begin position="370"/>
        <end position="392"/>
    </location>
</feature>
<evidence type="ECO:0000256" key="2">
    <source>
        <dbReference type="ARBA" id="ARBA00009773"/>
    </source>
</evidence>
<feature type="transmembrane region" description="Helical" evidence="7">
    <location>
        <begin position="211"/>
        <end position="236"/>
    </location>
</feature>
<dbReference type="InterPro" id="IPR002549">
    <property type="entry name" value="AI-2E-like"/>
</dbReference>
<keyword evidence="5 7" id="KW-0472">Membrane</keyword>
<evidence type="ECO:0000256" key="7">
    <source>
        <dbReference type="SAM" id="Phobius"/>
    </source>
</evidence>
<evidence type="ECO:0000256" key="1">
    <source>
        <dbReference type="ARBA" id="ARBA00004141"/>
    </source>
</evidence>
<feature type="transmembrane region" description="Helical" evidence="7">
    <location>
        <begin position="69"/>
        <end position="94"/>
    </location>
</feature>
<dbReference type="AlphaFoldDB" id="A0A1V4AVU6"/>
<sequence>MGNERQKMLDNLGVRVLLTGISIIIFLALCYFLKGTLISLLLAFITAYIFDPAVDFFEQRNWPFTRKHIHRGFGIAFILIIALLTTAGFLTYAIPKTVSGIYQVGGIIKDHYPKYQAAFESWIETYGDTEFVKSVKSLLKEFKEPIHGHDHEKMESPPVDKHGEEEIVSTQGPAPDEKSRAKRVPIVEILWKLKKYLPQVMEFLTNIIRNIFYSTFGFLGIILNFIIFGVVSIYLLKDFNIIAHKIKTIFPLSKRDQAIGLLSRVNDNLRCFLRGQLIICLILSLIYSIGLTIAGIPLSFLIGFIGGFGNLIPYVGTGTGIVLASTLALFHFHDFTHIAYVILTFGIGQMLEGTVITPRIMGKGLGLSPVMVILSILICSQLFGFLGLLLAVPIASTVKVFVDEIISKYKSSAYYKE</sequence>
<comment type="caution">
    <text evidence="8">The sequence shown here is derived from an EMBL/GenBank/DDBJ whole genome shotgun (WGS) entry which is preliminary data.</text>
</comment>
<dbReference type="Proteomes" id="UP000189681">
    <property type="component" value="Unassembled WGS sequence"/>
</dbReference>
<evidence type="ECO:0000256" key="5">
    <source>
        <dbReference type="ARBA" id="ARBA00023136"/>
    </source>
</evidence>
<evidence type="ECO:0000256" key="6">
    <source>
        <dbReference type="SAM" id="MobiDB-lite"/>
    </source>
</evidence>
<comment type="subcellular location">
    <subcellularLocation>
        <location evidence="1">Membrane</location>
        <topology evidence="1">Multi-pass membrane protein</topology>
    </subcellularLocation>
</comment>
<feature type="transmembrane region" description="Helical" evidence="7">
    <location>
        <begin position="38"/>
        <end position="57"/>
    </location>
</feature>
<proteinExistence type="inferred from homology"/>
<dbReference type="STRING" id="1004156.AYP45_04565"/>
<evidence type="ECO:0000256" key="4">
    <source>
        <dbReference type="ARBA" id="ARBA00022989"/>
    </source>
</evidence>
<organism evidence="8 9">
    <name type="scientific">Candidatus Brocadia carolinensis</name>
    <dbReference type="NCBI Taxonomy" id="1004156"/>
    <lineage>
        <taxon>Bacteria</taxon>
        <taxon>Pseudomonadati</taxon>
        <taxon>Planctomycetota</taxon>
        <taxon>Candidatus Brocadiia</taxon>
        <taxon>Candidatus Brocadiales</taxon>
        <taxon>Candidatus Brocadiaceae</taxon>
        <taxon>Candidatus Brocadia</taxon>
    </lineage>
</organism>